<keyword evidence="1" id="KW-0812">Transmembrane</keyword>
<dbReference type="GO" id="GO:0005886">
    <property type="term" value="C:plasma membrane"/>
    <property type="evidence" value="ECO:0007669"/>
    <property type="project" value="InterPro"/>
</dbReference>
<reference evidence="2" key="1">
    <citation type="submission" date="2011-04" db="EMBL/GenBank/DDBJ databases">
        <title>Evolution of plant cell wall degrading machinery underlies the functional diversity of forest fungi.</title>
        <authorList>
            <consortium name="US DOE Joint Genome Institute (JGI-PGF)"/>
            <person name="Eastwood D.C."/>
            <person name="Floudas D."/>
            <person name="Binder M."/>
            <person name="Majcherczyk A."/>
            <person name="Schneider P."/>
            <person name="Aerts A."/>
            <person name="Asiegbu F.O."/>
            <person name="Baker S.E."/>
            <person name="Barry K."/>
            <person name="Bendiksby M."/>
            <person name="Blumentritt M."/>
            <person name="Coutinho P.M."/>
            <person name="Cullen D."/>
            <person name="Cullen D."/>
            <person name="Gathman A."/>
            <person name="Goodell B."/>
            <person name="Henrissat B."/>
            <person name="Ihrmark K."/>
            <person name="Kauserud H."/>
            <person name="Kohler A."/>
            <person name="LaButti K."/>
            <person name="Lapidus A."/>
            <person name="Lavin J.L."/>
            <person name="Lee Y.-H."/>
            <person name="Lindquist E."/>
            <person name="Lilly W."/>
            <person name="Lucas S."/>
            <person name="Morin E."/>
            <person name="Murat C."/>
            <person name="Oguiza J.A."/>
            <person name="Park J."/>
            <person name="Pisabarro A.G."/>
            <person name="Riley R."/>
            <person name="Rosling A."/>
            <person name="Salamov A."/>
            <person name="Schmidt O."/>
            <person name="Schmutz J."/>
            <person name="Skrede I."/>
            <person name="Stenlid J."/>
            <person name="Wiebenga A."/>
            <person name="Xie X."/>
            <person name="Kues U."/>
            <person name="Hibbett D.S."/>
            <person name="Hoffmeister D."/>
            <person name="Hogberg N."/>
            <person name="Martin F."/>
            <person name="Grigoriev I.V."/>
            <person name="Watkinson S.C."/>
        </authorList>
    </citation>
    <scope>NUCLEOTIDE SEQUENCE</scope>
    <source>
        <strain evidence="2">S7.9</strain>
    </source>
</reference>
<dbReference type="KEGG" id="sla:SERLADRAFT_469144"/>
<dbReference type="HOGENOM" id="CLU_111210_0_0_1"/>
<dbReference type="OrthoDB" id="2589196at2759"/>
<keyword evidence="1" id="KW-0472">Membrane</keyword>
<evidence type="ECO:0000256" key="1">
    <source>
        <dbReference type="SAM" id="Phobius"/>
    </source>
</evidence>
<dbReference type="RefSeq" id="XP_007319072.1">
    <property type="nucleotide sequence ID" value="XM_007319010.1"/>
</dbReference>
<organism>
    <name type="scientific">Serpula lacrymans var. lacrymans (strain S7.9)</name>
    <name type="common">Dry rot fungus</name>
    <dbReference type="NCBI Taxonomy" id="578457"/>
    <lineage>
        <taxon>Eukaryota</taxon>
        <taxon>Fungi</taxon>
        <taxon>Dikarya</taxon>
        <taxon>Basidiomycota</taxon>
        <taxon>Agaricomycotina</taxon>
        <taxon>Agaricomycetes</taxon>
        <taxon>Agaricomycetidae</taxon>
        <taxon>Boletales</taxon>
        <taxon>Coniophorineae</taxon>
        <taxon>Serpulaceae</taxon>
        <taxon>Serpula</taxon>
    </lineage>
</organism>
<dbReference type="GO" id="GO:0035838">
    <property type="term" value="C:growing cell tip"/>
    <property type="evidence" value="ECO:0007669"/>
    <property type="project" value="TreeGrafter"/>
</dbReference>
<dbReference type="EMBL" id="GL945434">
    <property type="protein sequence ID" value="EGO25053.1"/>
    <property type="molecule type" value="Genomic_DNA"/>
</dbReference>
<feature type="transmembrane region" description="Helical" evidence="1">
    <location>
        <begin position="87"/>
        <end position="112"/>
    </location>
</feature>
<name>F8NWM9_SERL9</name>
<dbReference type="GO" id="GO:0032153">
    <property type="term" value="C:cell division site"/>
    <property type="evidence" value="ECO:0007669"/>
    <property type="project" value="TreeGrafter"/>
</dbReference>
<protein>
    <recommendedName>
        <fullName evidence="3">Pali-domain-containing protein</fullName>
    </recommendedName>
</protein>
<sequence>MDSSINARPIRIPNSLFPVFLLTLAAFVLLLFTTFSVPLISSFYFIDAGVPIGVRFGIWGWCYDSGGSCTSPLKIGYSFDPQIVEPLTIALVFYPISTILSLFATLSLIPLLCGIPARQYRFSVFSVLSLLSFFTSAIAFIFMIGLWGTAVTRFRNAHIDVSFGPLPWMSLAASIILLLVTISSGCGALYPRQ</sequence>
<dbReference type="PANTHER" id="PTHR28013:SF4">
    <property type="entry name" value="MARVEL DOMAIN-CONTAINING PROTEIN"/>
    <property type="match status" value="1"/>
</dbReference>
<keyword evidence="1" id="KW-1133">Transmembrane helix</keyword>
<proteinExistence type="predicted"/>
<dbReference type="InterPro" id="IPR051380">
    <property type="entry name" value="pH-response_reg_palI/RIM9"/>
</dbReference>
<dbReference type="Pfam" id="PF06687">
    <property type="entry name" value="SUR7"/>
    <property type="match status" value="1"/>
</dbReference>
<feature type="transmembrane region" description="Helical" evidence="1">
    <location>
        <begin position="168"/>
        <end position="190"/>
    </location>
</feature>
<evidence type="ECO:0008006" key="3">
    <source>
        <dbReference type="Google" id="ProtNLM"/>
    </source>
</evidence>
<dbReference type="Proteomes" id="UP000008064">
    <property type="component" value="Unassembled WGS sequence"/>
</dbReference>
<gene>
    <name evidence="2" type="ORF">SERLADRAFT_469144</name>
</gene>
<feature type="transmembrane region" description="Helical" evidence="1">
    <location>
        <begin position="20"/>
        <end position="46"/>
    </location>
</feature>
<dbReference type="GeneID" id="18819537"/>
<dbReference type="PANTHER" id="PTHR28013">
    <property type="entry name" value="PROTEIN DCV1-RELATED"/>
    <property type="match status" value="1"/>
</dbReference>
<evidence type="ECO:0000313" key="2">
    <source>
        <dbReference type="EMBL" id="EGO25053.1"/>
    </source>
</evidence>
<accession>F8NWM9</accession>
<dbReference type="AlphaFoldDB" id="F8NWM9"/>
<dbReference type="InterPro" id="IPR009571">
    <property type="entry name" value="SUR7/Rim9-like_fungi"/>
</dbReference>
<feature type="transmembrane region" description="Helical" evidence="1">
    <location>
        <begin position="124"/>
        <end position="148"/>
    </location>
</feature>